<dbReference type="RefSeq" id="WP_107187963.1">
    <property type="nucleotide sequence ID" value="NZ_PYOU01000014.1"/>
</dbReference>
<dbReference type="Proteomes" id="UP000240989">
    <property type="component" value="Unassembled WGS sequence"/>
</dbReference>
<protein>
    <recommendedName>
        <fullName evidence="3">DUF945 domain-containing protein</fullName>
    </recommendedName>
</protein>
<dbReference type="EMBL" id="PYOU01000014">
    <property type="protein sequence ID" value="PSX07060.1"/>
    <property type="molecule type" value="Genomic_DNA"/>
</dbReference>
<gene>
    <name evidence="1" type="ORF">C0W27_15945</name>
</gene>
<evidence type="ECO:0000313" key="2">
    <source>
        <dbReference type="Proteomes" id="UP000240989"/>
    </source>
</evidence>
<reference evidence="1 2" key="1">
    <citation type="submission" date="2018-01" db="EMBL/GenBank/DDBJ databases">
        <title>Whole genome sequencing of Histamine producing bacteria.</title>
        <authorList>
            <person name="Butler K."/>
        </authorList>
    </citation>
    <scope>NUCLEOTIDE SEQUENCE [LARGE SCALE GENOMIC DNA]</scope>
    <source>
        <strain evidence="1 2">A6-1</strain>
    </source>
</reference>
<evidence type="ECO:0000313" key="1">
    <source>
        <dbReference type="EMBL" id="PSX07060.1"/>
    </source>
</evidence>
<proteinExistence type="predicted"/>
<keyword evidence="2" id="KW-1185">Reference proteome</keyword>
<sequence length="402" mass="44765">MMLKKGILICGIVGISGITYYISDKYNTLMNEVVTSINSTGYFLANHKPELTLSLTSIKHTTKVKDKFGYDWILDTKTNYIDIFNDIESITKLSAGSKATKKYYKQYLANDNTLPVIVFSKIGDNSLTIEASSQPINIKSESASINIPELQIIHYSDNKKLETVLLATNDIKINHNGAMTIYSKPRLLYSVPKNNAESEISFKVDNISVGNVSIADGILATFSHKQKENDNLDISINANFENLSSVGHGVLTFKLHNITKSTLLDAINLGVDMTLSGKRYDTNDDNTEQLMEFMRFAKNGGSATLNFDAKKQNHIVKIESSLKFDPVLKNAINEHNALSLLQAADFKAKLNIPKSFATSLVSPVWLDRFINDKMVLVDNQQLLTDMSLYKMNATINGVQLKI</sequence>
<organism evidence="1 2">
    <name type="scientific">Photobacterium angustum</name>
    <dbReference type="NCBI Taxonomy" id="661"/>
    <lineage>
        <taxon>Bacteria</taxon>
        <taxon>Pseudomonadati</taxon>
        <taxon>Pseudomonadota</taxon>
        <taxon>Gammaproteobacteria</taxon>
        <taxon>Vibrionales</taxon>
        <taxon>Vibrionaceae</taxon>
        <taxon>Photobacterium</taxon>
    </lineage>
</organism>
<accession>A0ABX5H209</accession>
<comment type="caution">
    <text evidence="1">The sequence shown here is derived from an EMBL/GenBank/DDBJ whole genome shotgun (WGS) entry which is preliminary data.</text>
</comment>
<evidence type="ECO:0008006" key="3">
    <source>
        <dbReference type="Google" id="ProtNLM"/>
    </source>
</evidence>
<name>A0ABX5H209_PHOAN</name>